<evidence type="ECO:0000313" key="5">
    <source>
        <dbReference type="Proteomes" id="UP000254573"/>
    </source>
</evidence>
<proteinExistence type="predicted"/>
<dbReference type="Gene3D" id="1.10.150.130">
    <property type="match status" value="1"/>
</dbReference>
<evidence type="ECO:0000256" key="2">
    <source>
        <dbReference type="ARBA" id="ARBA00023172"/>
    </source>
</evidence>
<reference evidence="4 5" key="1">
    <citation type="submission" date="2018-06" db="EMBL/GenBank/DDBJ databases">
        <authorList>
            <consortium name="Pathogen Informatics"/>
            <person name="Doyle S."/>
        </authorList>
    </citation>
    <scope>NUCLEOTIDE SEQUENCE [LARGE SCALE GENOMIC DNA]</scope>
    <source>
        <strain evidence="4 5">NCTC13160</strain>
    </source>
</reference>
<dbReference type="InterPro" id="IPR010998">
    <property type="entry name" value="Integrase_recombinase_N"/>
</dbReference>
<protein>
    <recommendedName>
        <fullName evidence="6">Phage-related integrase</fullName>
    </recommendedName>
</protein>
<keyword evidence="1" id="KW-0238">DNA-binding</keyword>
<evidence type="ECO:0000256" key="3">
    <source>
        <dbReference type="SAM" id="MobiDB-lite"/>
    </source>
</evidence>
<evidence type="ECO:0000256" key="1">
    <source>
        <dbReference type="ARBA" id="ARBA00023125"/>
    </source>
</evidence>
<organism evidence="4 5">
    <name type="scientific">Pandoraea pnomenusa</name>
    <dbReference type="NCBI Taxonomy" id="93220"/>
    <lineage>
        <taxon>Bacteria</taxon>
        <taxon>Pseudomonadati</taxon>
        <taxon>Pseudomonadota</taxon>
        <taxon>Betaproteobacteria</taxon>
        <taxon>Burkholderiales</taxon>
        <taxon>Burkholderiaceae</taxon>
        <taxon>Pandoraea</taxon>
    </lineage>
</organism>
<dbReference type="GO" id="GO:0003677">
    <property type="term" value="F:DNA binding"/>
    <property type="evidence" value="ECO:0007669"/>
    <property type="project" value="UniProtKB-KW"/>
</dbReference>
<dbReference type="Proteomes" id="UP000254573">
    <property type="component" value="Unassembled WGS sequence"/>
</dbReference>
<dbReference type="SUPFAM" id="SSF56349">
    <property type="entry name" value="DNA breaking-rejoining enzymes"/>
    <property type="match status" value="1"/>
</dbReference>
<dbReference type="InterPro" id="IPR011010">
    <property type="entry name" value="DNA_brk_join_enz"/>
</dbReference>
<dbReference type="InterPro" id="IPR013762">
    <property type="entry name" value="Integrase-like_cat_sf"/>
</dbReference>
<evidence type="ECO:0008006" key="6">
    <source>
        <dbReference type="Google" id="ProtNLM"/>
    </source>
</evidence>
<feature type="compositionally biased region" description="Basic residues" evidence="3">
    <location>
        <begin position="1"/>
        <end position="11"/>
    </location>
</feature>
<evidence type="ECO:0000313" key="4">
    <source>
        <dbReference type="EMBL" id="SUA81958.1"/>
    </source>
</evidence>
<name>A0A378YYU3_9BURK</name>
<gene>
    <name evidence="4" type="ORF">NCTC13160_04832</name>
</gene>
<keyword evidence="2" id="KW-0233">DNA recombination</keyword>
<feature type="region of interest" description="Disordered" evidence="3">
    <location>
        <begin position="1"/>
        <end position="24"/>
    </location>
</feature>
<dbReference type="AlphaFoldDB" id="A0A378YYU3"/>
<dbReference type="RefSeq" id="WP_147291625.1">
    <property type="nucleotide sequence ID" value="NZ_CP009553.3"/>
</dbReference>
<accession>A0A378YYU3</accession>
<sequence length="402" mass="45770">MTQRRTTKPSRKSTTSVTDEPTGTPRLYKRFGVRKVTFWYKYPDGRRETIASAPRGDRAEIARAAAVSQRRAMDIIAGQIIADSVGDMIDRFRTEIDPTHYADQSKAGIAVRKGTYERLTAFFGRMQPAALEPVHGYQYLDARAKSGAPKGANKEMALMSTICNYGIRWGLIRVHPFRNLMLNKADTFVRDVVRSQVIRFYLWSVRQEQAFRTMGVAGMFTYLTGFRAAEVRPYHMSGLSDDGVMVVSAKRKMGESETRKLRKWSPRLRVVVERAKRERKVASVFLFPNRSGRPYTKSGWNSVWQDAMYTYIGEKDAAIAEEFKAKKAREAAQRRGEAVADLDLQLTKHPEYFSLLDIRPAAITSKLEQRAADAYDFAAHTSPSTTHRHYDRRKTKVADATE</sequence>
<dbReference type="OrthoDB" id="8940012at2"/>
<dbReference type="Gene3D" id="1.10.443.10">
    <property type="entry name" value="Intergrase catalytic core"/>
    <property type="match status" value="1"/>
</dbReference>
<dbReference type="GO" id="GO:0006310">
    <property type="term" value="P:DNA recombination"/>
    <property type="evidence" value="ECO:0007669"/>
    <property type="project" value="UniProtKB-KW"/>
</dbReference>
<dbReference type="EMBL" id="UGSG01000001">
    <property type="protein sequence ID" value="SUA81958.1"/>
    <property type="molecule type" value="Genomic_DNA"/>
</dbReference>
<feature type="region of interest" description="Disordered" evidence="3">
    <location>
        <begin position="382"/>
        <end position="402"/>
    </location>
</feature>
<dbReference type="GO" id="GO:0015074">
    <property type="term" value="P:DNA integration"/>
    <property type="evidence" value="ECO:0007669"/>
    <property type="project" value="InterPro"/>
</dbReference>
<feature type="compositionally biased region" description="Basic residues" evidence="3">
    <location>
        <begin position="386"/>
        <end position="395"/>
    </location>
</feature>